<accession>A0A6L6GEC2</accession>
<reference evidence="2 3" key="1">
    <citation type="submission" date="2019-11" db="EMBL/GenBank/DDBJ databases">
        <authorList>
            <person name="An D."/>
        </authorList>
    </citation>
    <scope>NUCLEOTIDE SEQUENCE [LARGE SCALE GENOMIC DNA]</scope>
    <source>
        <strain evidence="2 3">YIM 103518</strain>
    </source>
</reference>
<evidence type="ECO:0000313" key="3">
    <source>
        <dbReference type="Proteomes" id="UP000473854"/>
    </source>
</evidence>
<dbReference type="Pfam" id="PF10670">
    <property type="entry name" value="DUF4198"/>
    <property type="match status" value="1"/>
</dbReference>
<evidence type="ECO:0000313" key="2">
    <source>
        <dbReference type="EMBL" id="MTD10835.1"/>
    </source>
</evidence>
<dbReference type="Proteomes" id="UP000473854">
    <property type="component" value="Unassembled WGS sequence"/>
</dbReference>
<dbReference type="EMBL" id="WLYL01000011">
    <property type="protein sequence ID" value="MTD10835.1"/>
    <property type="molecule type" value="Genomic_DNA"/>
</dbReference>
<feature type="chain" id="PRO_5026815448" evidence="1">
    <location>
        <begin position="33"/>
        <end position="280"/>
    </location>
</feature>
<dbReference type="InterPro" id="IPR019613">
    <property type="entry name" value="DUF4198"/>
</dbReference>
<feature type="signal peptide" evidence="1">
    <location>
        <begin position="1"/>
        <end position="32"/>
    </location>
</feature>
<comment type="caution">
    <text evidence="2">The sequence shown here is derived from an EMBL/GenBank/DDBJ whole genome shotgun (WGS) entry which is preliminary data.</text>
</comment>
<evidence type="ECO:0000256" key="1">
    <source>
        <dbReference type="SAM" id="SignalP"/>
    </source>
</evidence>
<keyword evidence="1" id="KW-0732">Signal</keyword>
<protein>
    <submittedName>
        <fullName evidence="2">DUF4198 domain-containing protein</fullName>
    </submittedName>
</protein>
<gene>
    <name evidence="2" type="ORF">GIX10_05155</name>
</gene>
<dbReference type="AlphaFoldDB" id="A0A6L6GEC2"/>
<name>A0A6L6GEC2_9GAMM</name>
<sequence>MFYFIVEKDLKMKKALLALVVSLVSVNSFSHAPFVAPTNFIVAGGHTAVFAGFAELPFDSEVAIRGFEFSLFNPNGEKKALPLTNTKAVSVADVETSQEGTYQVIGQRKADIKYANLDQRWLRVLDTKDTKLKPLSERDFIAELEVNEKTPQVSVKRFDDVITYFSKGKSSKLVKNSEANLTLEYSVHPNELKKNQPLMIDLAVKGRVAKNFNVEVEKQHIGLGEKDVVMKTISNNKGKVILNFSETGAYVVTVSSPDTEEKVKPIADVYRTIISLNVSE</sequence>
<proteinExistence type="predicted"/>
<organism evidence="2 3">
    <name type="scientific">Acinetobacter faecalis</name>
    <dbReference type="NCBI Taxonomy" id="2665161"/>
    <lineage>
        <taxon>Bacteria</taxon>
        <taxon>Pseudomonadati</taxon>
        <taxon>Pseudomonadota</taxon>
        <taxon>Gammaproteobacteria</taxon>
        <taxon>Moraxellales</taxon>
        <taxon>Moraxellaceae</taxon>
        <taxon>Acinetobacter</taxon>
    </lineage>
</organism>